<organism evidence="2 3">
    <name type="scientific">Tagetes erecta</name>
    <name type="common">African marigold</name>
    <dbReference type="NCBI Taxonomy" id="13708"/>
    <lineage>
        <taxon>Eukaryota</taxon>
        <taxon>Viridiplantae</taxon>
        <taxon>Streptophyta</taxon>
        <taxon>Embryophyta</taxon>
        <taxon>Tracheophyta</taxon>
        <taxon>Spermatophyta</taxon>
        <taxon>Magnoliopsida</taxon>
        <taxon>eudicotyledons</taxon>
        <taxon>Gunneridae</taxon>
        <taxon>Pentapetalae</taxon>
        <taxon>asterids</taxon>
        <taxon>campanulids</taxon>
        <taxon>Asterales</taxon>
        <taxon>Asteraceae</taxon>
        <taxon>Asteroideae</taxon>
        <taxon>Heliantheae alliance</taxon>
        <taxon>Tageteae</taxon>
        <taxon>Tagetes</taxon>
    </lineage>
</organism>
<dbReference type="PANTHER" id="PTHR34130">
    <property type="entry name" value="OS08G0243800 PROTEIN"/>
    <property type="match status" value="1"/>
</dbReference>
<reference evidence="2" key="1">
    <citation type="journal article" date="2023" name="bioRxiv">
        <title>Improved chromosome-level genome assembly for marigold (Tagetes erecta).</title>
        <authorList>
            <person name="Jiang F."/>
            <person name="Yuan L."/>
            <person name="Wang S."/>
            <person name="Wang H."/>
            <person name="Xu D."/>
            <person name="Wang A."/>
            <person name="Fan W."/>
        </authorList>
    </citation>
    <scope>NUCLEOTIDE SEQUENCE</scope>
    <source>
        <strain evidence="2">WSJ</strain>
        <tissue evidence="2">Leaf</tissue>
    </source>
</reference>
<dbReference type="PANTHER" id="PTHR34130:SF5">
    <property type="entry name" value="OS08G0243800 PROTEIN"/>
    <property type="match status" value="1"/>
</dbReference>
<dbReference type="EMBL" id="JAUHHV010000006">
    <property type="protein sequence ID" value="KAK1421247.1"/>
    <property type="molecule type" value="Genomic_DNA"/>
</dbReference>
<comment type="caution">
    <text evidence="2">The sequence shown here is derived from an EMBL/GenBank/DDBJ whole genome shotgun (WGS) entry which is preliminary data.</text>
</comment>
<keyword evidence="3" id="KW-1185">Reference proteome</keyword>
<gene>
    <name evidence="2" type="ORF">QVD17_23436</name>
</gene>
<proteinExistence type="predicted"/>
<dbReference type="AlphaFoldDB" id="A0AAD8NUA3"/>
<evidence type="ECO:0000256" key="1">
    <source>
        <dbReference type="SAM" id="MobiDB-lite"/>
    </source>
</evidence>
<feature type="region of interest" description="Disordered" evidence="1">
    <location>
        <begin position="21"/>
        <end position="43"/>
    </location>
</feature>
<accession>A0AAD8NUA3</accession>
<evidence type="ECO:0000313" key="3">
    <source>
        <dbReference type="Proteomes" id="UP001229421"/>
    </source>
</evidence>
<feature type="compositionally biased region" description="Low complexity" evidence="1">
    <location>
        <begin position="30"/>
        <end position="43"/>
    </location>
</feature>
<name>A0AAD8NUA3_TARER</name>
<evidence type="ECO:0000313" key="2">
    <source>
        <dbReference type="EMBL" id="KAK1421247.1"/>
    </source>
</evidence>
<protein>
    <submittedName>
        <fullName evidence="2">Uncharacterized protein</fullName>
    </submittedName>
</protein>
<sequence>MEDTISLSDLQLEDDNLVRLEQVSKSNQTSSSSSSSPSSSSSSSLFEQDFLGFFSEEWSRDQSYNTSPENIIFCGKLISTQVIRKPETSSETCALFRSSSDSFRFMKTASRQSTPRSKSLPNKLSCSSKSKWQVFMTFGFGSGKFPSTMDMSDIKSRQLRRHSTVKIDDVSKEEDVGRKSGKMGWWRLVDALGCNGGYERDNIMVVV</sequence>
<dbReference type="Proteomes" id="UP001229421">
    <property type="component" value="Unassembled WGS sequence"/>
</dbReference>